<accession>A0A1G5H1I3</accession>
<feature type="transmembrane region" description="Helical" evidence="1">
    <location>
        <begin position="247"/>
        <end position="272"/>
    </location>
</feature>
<name>A0A1G5H1I3_9HYPH</name>
<dbReference type="Proteomes" id="UP000199569">
    <property type="component" value="Unassembled WGS sequence"/>
</dbReference>
<dbReference type="InterPro" id="IPR024464">
    <property type="entry name" value="DUF2391"/>
</dbReference>
<gene>
    <name evidence="2" type="ORF">SAMN02927923_01730</name>
</gene>
<sequence>MPNERRNLEPGSGFLLKAKLSWSAVRVGPANEVTVTSERYAIGLARAFGGAILFGLPLLMTMEMWSLGFSMGRGRLLMLMMFTLMMLVGLSYFSGFEKTFSLKEDAMDAFAAFGVGITTSALLLVTLAVITFDMSWGDMVGRVALQSVPASIGAMLGRKQLGDEQDMKAEEERKQEAGYAGELFLMVAGALFLAFNMAPTEEMVLIAFQMTPWHALALGVLSLLLLHAFVYSIGFSGQENRPEGGTFVSTFLHFTLAGYGIALLVSLYVLWSFGRTDGVAVAEIANMLVVLGFPASLGAATARLVV</sequence>
<dbReference type="AlphaFoldDB" id="A0A1G5H1I3"/>
<feature type="transmembrane region" description="Helical" evidence="1">
    <location>
        <begin position="284"/>
        <end position="305"/>
    </location>
</feature>
<evidence type="ECO:0000313" key="3">
    <source>
        <dbReference type="Proteomes" id="UP000199569"/>
    </source>
</evidence>
<evidence type="ECO:0000256" key="1">
    <source>
        <dbReference type="SAM" id="Phobius"/>
    </source>
</evidence>
<dbReference type="Pfam" id="PF09622">
    <property type="entry name" value="DUF2391"/>
    <property type="match status" value="1"/>
</dbReference>
<feature type="transmembrane region" description="Helical" evidence="1">
    <location>
        <begin position="109"/>
        <end position="132"/>
    </location>
</feature>
<keyword evidence="1" id="KW-1133">Transmembrane helix</keyword>
<dbReference type="STRING" id="549386.SAMN02927923_01730"/>
<feature type="transmembrane region" description="Helical" evidence="1">
    <location>
        <begin position="215"/>
        <end position="235"/>
    </location>
</feature>
<keyword evidence="1" id="KW-0472">Membrane</keyword>
<keyword evidence="3" id="KW-1185">Reference proteome</keyword>
<dbReference type="NCBIfam" id="TIGR02587">
    <property type="entry name" value="TIGR02587 family membrane protein"/>
    <property type="match status" value="1"/>
</dbReference>
<evidence type="ECO:0000313" key="2">
    <source>
        <dbReference type="EMBL" id="SCY57626.1"/>
    </source>
</evidence>
<dbReference type="EMBL" id="FMVJ01000004">
    <property type="protein sequence ID" value="SCY57626.1"/>
    <property type="molecule type" value="Genomic_DNA"/>
</dbReference>
<proteinExistence type="predicted"/>
<organism evidence="2 3">
    <name type="scientific">Microvirga guangxiensis</name>
    <dbReference type="NCBI Taxonomy" id="549386"/>
    <lineage>
        <taxon>Bacteria</taxon>
        <taxon>Pseudomonadati</taxon>
        <taxon>Pseudomonadota</taxon>
        <taxon>Alphaproteobacteria</taxon>
        <taxon>Hyphomicrobiales</taxon>
        <taxon>Methylobacteriaceae</taxon>
        <taxon>Microvirga</taxon>
    </lineage>
</organism>
<feature type="transmembrane region" description="Helical" evidence="1">
    <location>
        <begin position="40"/>
        <end position="62"/>
    </location>
</feature>
<feature type="transmembrane region" description="Helical" evidence="1">
    <location>
        <begin position="177"/>
        <end position="195"/>
    </location>
</feature>
<protein>
    <submittedName>
        <fullName evidence="2">Putative integral membrane protein TIGR02587</fullName>
    </submittedName>
</protein>
<dbReference type="InterPro" id="IPR013416">
    <property type="entry name" value="CHP02587_IM"/>
</dbReference>
<keyword evidence="1" id="KW-0812">Transmembrane</keyword>
<reference evidence="3" key="1">
    <citation type="submission" date="2016-10" db="EMBL/GenBank/DDBJ databases">
        <authorList>
            <person name="Varghese N."/>
            <person name="Submissions S."/>
        </authorList>
    </citation>
    <scope>NUCLEOTIDE SEQUENCE [LARGE SCALE GENOMIC DNA]</scope>
    <source>
        <strain evidence="3">CGMCC 1.7666</strain>
    </source>
</reference>
<feature type="transmembrane region" description="Helical" evidence="1">
    <location>
        <begin position="74"/>
        <end position="94"/>
    </location>
</feature>